<dbReference type="SUPFAM" id="SSF51905">
    <property type="entry name" value="FAD/NAD(P)-binding domain"/>
    <property type="match status" value="1"/>
</dbReference>
<dbReference type="Proteomes" id="UP000605986">
    <property type="component" value="Unassembled WGS sequence"/>
</dbReference>
<organism evidence="3 4">
    <name type="scientific">Fusarium austroafricanum</name>
    <dbReference type="NCBI Taxonomy" id="2364996"/>
    <lineage>
        <taxon>Eukaryota</taxon>
        <taxon>Fungi</taxon>
        <taxon>Dikarya</taxon>
        <taxon>Ascomycota</taxon>
        <taxon>Pezizomycotina</taxon>
        <taxon>Sordariomycetes</taxon>
        <taxon>Hypocreomycetidae</taxon>
        <taxon>Hypocreales</taxon>
        <taxon>Nectriaceae</taxon>
        <taxon>Fusarium</taxon>
        <taxon>Fusarium concolor species complex</taxon>
    </lineage>
</organism>
<dbReference type="InterPro" id="IPR002937">
    <property type="entry name" value="Amino_oxidase"/>
</dbReference>
<evidence type="ECO:0000313" key="4">
    <source>
        <dbReference type="Proteomes" id="UP000605986"/>
    </source>
</evidence>
<dbReference type="GO" id="GO:0001716">
    <property type="term" value="F:L-amino-acid oxidase activity"/>
    <property type="evidence" value="ECO:0007669"/>
    <property type="project" value="TreeGrafter"/>
</dbReference>
<dbReference type="GO" id="GO:0009063">
    <property type="term" value="P:amino acid catabolic process"/>
    <property type="evidence" value="ECO:0007669"/>
    <property type="project" value="TreeGrafter"/>
</dbReference>
<evidence type="ECO:0000259" key="2">
    <source>
        <dbReference type="Pfam" id="PF01593"/>
    </source>
</evidence>
<dbReference type="AlphaFoldDB" id="A0A8H4K6Z7"/>
<gene>
    <name evidence="3" type="ORF">F53441_10438</name>
</gene>
<evidence type="ECO:0000256" key="1">
    <source>
        <dbReference type="SAM" id="MobiDB-lite"/>
    </source>
</evidence>
<feature type="region of interest" description="Disordered" evidence="1">
    <location>
        <begin position="744"/>
        <end position="765"/>
    </location>
</feature>
<dbReference type="Gene3D" id="3.50.50.60">
    <property type="entry name" value="FAD/NAD(P)-binding domain"/>
    <property type="match status" value="1"/>
</dbReference>
<keyword evidence="4" id="KW-1185">Reference proteome</keyword>
<dbReference type="EMBL" id="JAADJG010000497">
    <property type="protein sequence ID" value="KAF4445855.1"/>
    <property type="molecule type" value="Genomic_DNA"/>
</dbReference>
<dbReference type="InterPro" id="IPR036188">
    <property type="entry name" value="FAD/NAD-bd_sf"/>
</dbReference>
<dbReference type="PANTHER" id="PTHR10742">
    <property type="entry name" value="FLAVIN MONOAMINE OXIDASE"/>
    <property type="match status" value="1"/>
</dbReference>
<dbReference type="Gene3D" id="1.20.1440.240">
    <property type="match status" value="1"/>
</dbReference>
<reference evidence="3" key="1">
    <citation type="submission" date="2020-01" db="EMBL/GenBank/DDBJ databases">
        <title>Identification and distribution of gene clusters putatively required for synthesis of sphingolipid metabolism inhibitors in phylogenetically diverse species of the filamentous fungus Fusarium.</title>
        <authorList>
            <person name="Kim H.-S."/>
            <person name="Busman M."/>
            <person name="Brown D.W."/>
            <person name="Divon H."/>
            <person name="Uhlig S."/>
            <person name="Proctor R.H."/>
        </authorList>
    </citation>
    <scope>NUCLEOTIDE SEQUENCE</scope>
    <source>
        <strain evidence="3">NRRL 53441</strain>
    </source>
</reference>
<name>A0A8H4K6Z7_9HYPO</name>
<feature type="domain" description="Amine oxidase" evidence="2">
    <location>
        <begin position="98"/>
        <end position="567"/>
    </location>
</feature>
<protein>
    <submittedName>
        <fullName evidence="3">L-amino acid oxidase</fullName>
    </submittedName>
</protein>
<accession>A0A8H4K6Z7</accession>
<dbReference type="SUPFAM" id="SSF54373">
    <property type="entry name" value="FAD-linked reductases, C-terminal domain"/>
    <property type="match status" value="1"/>
</dbReference>
<comment type="caution">
    <text evidence="3">The sequence shown here is derived from an EMBL/GenBank/DDBJ whole genome shotgun (WGS) entry which is preliminary data.</text>
</comment>
<dbReference type="Gene3D" id="3.90.660.10">
    <property type="match status" value="1"/>
</dbReference>
<dbReference type="InterPro" id="IPR050281">
    <property type="entry name" value="Flavin_monoamine_oxidase"/>
</dbReference>
<dbReference type="PANTHER" id="PTHR10742:SF342">
    <property type="entry name" value="AMINE OXIDASE"/>
    <property type="match status" value="1"/>
</dbReference>
<dbReference type="OrthoDB" id="7777654at2759"/>
<sequence length="777" mass="87395">MTSTQNNKAASLSNLSIRQSWAARAIRKSISQIQEKATVIPTNCTDTTHLLPIKETFYTEEDKGGEFEVCIIGAGVAGLFTAMIFDYLNKRFPKLKVKYQILEANEESRLGGRLYTYHFKDKEGKTFGQHDYFDVGAMRFPESPLMKRLFDLFKEIGVEKAPKYERPRVGQLVPYYLNDKKQPAFYNGRRVVGKADPTANDFLITGLPPEISGQGAVSLINSKIKEFTKVYRDGRAEEFWNKLLTEADPYSVRQYLTNLNYDYNTIEFLETLNYGNRWYDQAASEMILEALDFEPNAEWWCVEGGAQQIARKMQQKIKHNQAIQFGKTVTALSYDDEKKKIAVTVRGEKTPKTYDAVFNSAPLGAMQHMQLEGLNLNWGAKQAIRSLGYGASCKIGVRFKNLWWMNKVEPPIKMGGQGRSDLPIRCCVYPSYNIYDKVDEPGVLLVSYTWSQEALRIGSLINRESPAGEEELKSLVIHDLARLHANPEEESDYQRLYNIISDAYLDHYAYNWYANKHSVGGFAYFGPGQFQNMYDGIIRSDGKHIIIGEVASAHHGWVVGALESAVRGVYQFLCRHSERSEAAHEATKAYKKKDGPQMIEPPFGPLPAEYNLTKEDHLPTDAPAKVELQSDLYTGDLARLQVLFEWIRLEQGSDEIQPEKINKSEVRPILGKVAGLLDHRVMVHPPGFQRDYVFIVVPDSWTFLDKTTTPTTQPVLPLSAPPKRQTSSATSAFQGIRAACYSLATPSPLPPSPPTSSSDANKEAACAAAGPSPFLYA</sequence>
<dbReference type="Pfam" id="PF01593">
    <property type="entry name" value="Amino_oxidase"/>
    <property type="match status" value="1"/>
</dbReference>
<proteinExistence type="predicted"/>
<evidence type="ECO:0000313" key="3">
    <source>
        <dbReference type="EMBL" id="KAF4445855.1"/>
    </source>
</evidence>